<feature type="region of interest" description="Disordered" evidence="1">
    <location>
        <begin position="1"/>
        <end position="25"/>
    </location>
</feature>
<dbReference type="AlphaFoldDB" id="A0A840I3F3"/>
<feature type="compositionally biased region" description="Basic and acidic residues" evidence="1">
    <location>
        <begin position="13"/>
        <end position="25"/>
    </location>
</feature>
<keyword evidence="3" id="KW-1185">Reference proteome</keyword>
<evidence type="ECO:0000313" key="3">
    <source>
        <dbReference type="Proteomes" id="UP000563524"/>
    </source>
</evidence>
<protein>
    <submittedName>
        <fullName evidence="2">Uncharacterized protein</fullName>
    </submittedName>
</protein>
<dbReference type="EMBL" id="JACHOB010000002">
    <property type="protein sequence ID" value="MBB4658803.1"/>
    <property type="molecule type" value="Genomic_DNA"/>
</dbReference>
<accession>A0A840I3F3</accession>
<gene>
    <name evidence="2" type="ORF">GGQ59_001317</name>
</gene>
<evidence type="ECO:0000256" key="1">
    <source>
        <dbReference type="SAM" id="MobiDB-lite"/>
    </source>
</evidence>
<dbReference type="RefSeq" id="WP_183816981.1">
    <property type="nucleotide sequence ID" value="NZ_JACHOB010000002.1"/>
</dbReference>
<sequence>MNEADQSAPKKRSPGDGRTLEEPPIEEILRTIRRILAEEDKADLDRLPEGPVWTP</sequence>
<comment type="caution">
    <text evidence="2">The sequence shown here is derived from an EMBL/GenBank/DDBJ whole genome shotgun (WGS) entry which is preliminary data.</text>
</comment>
<organism evidence="2 3">
    <name type="scientific">Parvularcula dongshanensis</name>
    <dbReference type="NCBI Taxonomy" id="1173995"/>
    <lineage>
        <taxon>Bacteria</taxon>
        <taxon>Pseudomonadati</taxon>
        <taxon>Pseudomonadota</taxon>
        <taxon>Alphaproteobacteria</taxon>
        <taxon>Parvularculales</taxon>
        <taxon>Parvularculaceae</taxon>
        <taxon>Parvularcula</taxon>
    </lineage>
</organism>
<name>A0A840I3F3_9PROT</name>
<dbReference type="Proteomes" id="UP000563524">
    <property type="component" value="Unassembled WGS sequence"/>
</dbReference>
<reference evidence="2 3" key="1">
    <citation type="submission" date="2020-08" db="EMBL/GenBank/DDBJ databases">
        <title>Genomic Encyclopedia of Type Strains, Phase IV (KMG-IV): sequencing the most valuable type-strain genomes for metagenomic binning, comparative biology and taxonomic classification.</title>
        <authorList>
            <person name="Goeker M."/>
        </authorList>
    </citation>
    <scope>NUCLEOTIDE SEQUENCE [LARGE SCALE GENOMIC DNA]</scope>
    <source>
        <strain evidence="2 3">DSM 102850</strain>
    </source>
</reference>
<evidence type="ECO:0000313" key="2">
    <source>
        <dbReference type="EMBL" id="MBB4658803.1"/>
    </source>
</evidence>
<proteinExistence type="predicted"/>